<gene>
    <name evidence="2" type="primary">Cni-srw-2</name>
    <name evidence="2" type="synonym">Cnig_chr_V.g17378</name>
    <name evidence="2" type="ORF">B9Z55_017378</name>
</gene>
<dbReference type="InterPro" id="IPR019427">
    <property type="entry name" value="7TM_GPCR_serpentine_rcpt_Srw"/>
</dbReference>
<dbReference type="Gene3D" id="1.20.1070.10">
    <property type="entry name" value="Rhodopsin 7-helix transmembrane proteins"/>
    <property type="match status" value="1"/>
</dbReference>
<comment type="caution">
    <text evidence="2">The sequence shown here is derived from an EMBL/GenBank/DDBJ whole genome shotgun (WGS) entry which is preliminary data.</text>
</comment>
<keyword evidence="1" id="KW-0472">Membrane</keyword>
<feature type="transmembrane region" description="Helical" evidence="1">
    <location>
        <begin position="174"/>
        <end position="196"/>
    </location>
</feature>
<accession>A0A2G5T8W5</accession>
<keyword evidence="1" id="KW-0812">Transmembrane</keyword>
<feature type="transmembrane region" description="Helical" evidence="1">
    <location>
        <begin position="34"/>
        <end position="58"/>
    </location>
</feature>
<feature type="transmembrane region" description="Helical" evidence="1">
    <location>
        <begin position="254"/>
        <end position="280"/>
    </location>
</feature>
<organism evidence="2 3">
    <name type="scientific">Caenorhabditis nigoni</name>
    <dbReference type="NCBI Taxonomy" id="1611254"/>
    <lineage>
        <taxon>Eukaryota</taxon>
        <taxon>Metazoa</taxon>
        <taxon>Ecdysozoa</taxon>
        <taxon>Nematoda</taxon>
        <taxon>Chromadorea</taxon>
        <taxon>Rhabditida</taxon>
        <taxon>Rhabditina</taxon>
        <taxon>Rhabditomorpha</taxon>
        <taxon>Rhabditoidea</taxon>
        <taxon>Rhabditidae</taxon>
        <taxon>Peloderinae</taxon>
        <taxon>Caenorhabditis</taxon>
    </lineage>
</organism>
<keyword evidence="3" id="KW-1185">Reference proteome</keyword>
<evidence type="ECO:0008006" key="4">
    <source>
        <dbReference type="Google" id="ProtNLM"/>
    </source>
</evidence>
<name>A0A2G5T8W5_9PELO</name>
<dbReference type="OrthoDB" id="5822008at2759"/>
<dbReference type="GO" id="GO:0008528">
    <property type="term" value="F:G protein-coupled peptide receptor activity"/>
    <property type="evidence" value="ECO:0007669"/>
    <property type="project" value="InterPro"/>
</dbReference>
<protein>
    <recommendedName>
        <fullName evidence="4">G-protein coupled receptors family 1 profile domain-containing protein</fullName>
    </recommendedName>
</protein>
<dbReference type="EMBL" id="PDUG01000005">
    <property type="protein sequence ID" value="PIC23814.1"/>
    <property type="molecule type" value="Genomic_DNA"/>
</dbReference>
<dbReference type="Proteomes" id="UP000230233">
    <property type="component" value="Chromosome V"/>
</dbReference>
<proteinExistence type="predicted"/>
<dbReference type="Pfam" id="PF10324">
    <property type="entry name" value="7TM_GPCR_Srw"/>
    <property type="match status" value="2"/>
</dbReference>
<feature type="transmembrane region" description="Helical" evidence="1">
    <location>
        <begin position="217"/>
        <end position="234"/>
    </location>
</feature>
<evidence type="ECO:0000313" key="3">
    <source>
        <dbReference type="Proteomes" id="UP000230233"/>
    </source>
</evidence>
<dbReference type="SUPFAM" id="SSF81321">
    <property type="entry name" value="Family A G protein-coupled receptor-like"/>
    <property type="match status" value="1"/>
</dbReference>
<dbReference type="PANTHER" id="PTHR22751:SF287">
    <property type="entry name" value="G-PROTEIN COUPLED RECEPTORS FAMILY 1 PROFILE DOMAIN-CONTAINING PROTEIN-RELATED"/>
    <property type="match status" value="1"/>
</dbReference>
<evidence type="ECO:0000313" key="2">
    <source>
        <dbReference type="EMBL" id="PIC23814.1"/>
    </source>
</evidence>
<evidence type="ECO:0000256" key="1">
    <source>
        <dbReference type="SAM" id="Phobius"/>
    </source>
</evidence>
<sequence>MSSTATVIPTTTAAPKDIVTYVDIPSWFNDAFNLFNYVLAILQFFAIAITLTHLIILTRKDLRFNTIYRMMIGICICDLISQVLGFIAFSPFWIRSVKPGQECYVTVTYQDALINKYGVGVLDDTQRSATWLGMFMALYRVLCDGTQNILPETEERYLTTVPREKSDLHAKITFIYGIIKALPSLIEPVLAVLLILEIRKASKRRQIIKKSEEKDNTTSFILFITMSSFLLEVPNGFSHFAFSYFENSPLIRTIAYLIMCFAEIFPVINSSSHPIVCFFMSTQYRETAKSLFGFTKNAKVRRMFSI</sequence>
<keyword evidence="1" id="KW-1133">Transmembrane helix</keyword>
<dbReference type="AlphaFoldDB" id="A0A2G5T8W5"/>
<dbReference type="PANTHER" id="PTHR22751">
    <property type="entry name" value="G-PROTEIN COUPLED RECEPTOR-RELATED"/>
    <property type="match status" value="1"/>
</dbReference>
<reference evidence="3" key="1">
    <citation type="submission" date="2017-10" db="EMBL/GenBank/DDBJ databases">
        <title>Rapid genome shrinkage in a self-fertile nematode reveals novel sperm competition proteins.</title>
        <authorList>
            <person name="Yin D."/>
            <person name="Schwarz E.M."/>
            <person name="Thomas C.G."/>
            <person name="Felde R.L."/>
            <person name="Korf I.F."/>
            <person name="Cutter A.D."/>
            <person name="Schartner C.M."/>
            <person name="Ralston E.J."/>
            <person name="Meyer B.J."/>
            <person name="Haag E.S."/>
        </authorList>
    </citation>
    <scope>NUCLEOTIDE SEQUENCE [LARGE SCALE GENOMIC DNA]</scope>
    <source>
        <strain evidence="3">JU1422</strain>
    </source>
</reference>
<feature type="transmembrane region" description="Helical" evidence="1">
    <location>
        <begin position="70"/>
        <end position="94"/>
    </location>
</feature>